<evidence type="ECO:0000256" key="5">
    <source>
        <dbReference type="SAM" id="MobiDB-lite"/>
    </source>
</evidence>
<dbReference type="FunFam" id="1.10.10.10:FF:000001">
    <property type="entry name" value="LysR family transcriptional regulator"/>
    <property type="match status" value="1"/>
</dbReference>
<dbReference type="Gene3D" id="3.40.190.10">
    <property type="entry name" value="Periplasmic binding protein-like II"/>
    <property type="match status" value="2"/>
</dbReference>
<dbReference type="InterPro" id="IPR005119">
    <property type="entry name" value="LysR_subst-bd"/>
</dbReference>
<dbReference type="Pfam" id="PF00126">
    <property type="entry name" value="HTH_1"/>
    <property type="match status" value="1"/>
</dbReference>
<dbReference type="SUPFAM" id="SSF46785">
    <property type="entry name" value="Winged helix' DNA-binding domain"/>
    <property type="match status" value="1"/>
</dbReference>
<dbReference type="InterPro" id="IPR036388">
    <property type="entry name" value="WH-like_DNA-bd_sf"/>
</dbReference>
<feature type="compositionally biased region" description="Low complexity" evidence="5">
    <location>
        <begin position="226"/>
        <end position="246"/>
    </location>
</feature>
<organism evidence="7 8">
    <name type="scientific">Stigmatella erecta</name>
    <dbReference type="NCBI Taxonomy" id="83460"/>
    <lineage>
        <taxon>Bacteria</taxon>
        <taxon>Pseudomonadati</taxon>
        <taxon>Myxococcota</taxon>
        <taxon>Myxococcia</taxon>
        <taxon>Myxococcales</taxon>
        <taxon>Cystobacterineae</taxon>
        <taxon>Archangiaceae</taxon>
        <taxon>Stigmatella</taxon>
    </lineage>
</organism>
<protein>
    <submittedName>
        <fullName evidence="7">LysR substrate binding domain-containing protein</fullName>
    </submittedName>
</protein>
<dbReference type="PANTHER" id="PTHR30537:SF3">
    <property type="entry name" value="TRANSCRIPTIONAL REGULATORY PROTEIN"/>
    <property type="match status" value="1"/>
</dbReference>
<accession>A0A1I0KPS0</accession>
<feature type="region of interest" description="Disordered" evidence="5">
    <location>
        <begin position="201"/>
        <end position="246"/>
    </location>
</feature>
<keyword evidence="4" id="KW-0804">Transcription</keyword>
<dbReference type="InterPro" id="IPR058163">
    <property type="entry name" value="LysR-type_TF_proteobact-type"/>
</dbReference>
<dbReference type="Pfam" id="PF03466">
    <property type="entry name" value="LysR_substrate"/>
    <property type="match status" value="1"/>
</dbReference>
<evidence type="ECO:0000259" key="6">
    <source>
        <dbReference type="PROSITE" id="PS50931"/>
    </source>
</evidence>
<dbReference type="RefSeq" id="WP_093523874.1">
    <property type="nucleotide sequence ID" value="NZ_FOIJ01000012.1"/>
</dbReference>
<dbReference type="Proteomes" id="UP000199181">
    <property type="component" value="Unassembled WGS sequence"/>
</dbReference>
<keyword evidence="2" id="KW-0805">Transcription regulation</keyword>
<reference evidence="8" key="1">
    <citation type="submission" date="2016-10" db="EMBL/GenBank/DDBJ databases">
        <authorList>
            <person name="Varghese N."/>
            <person name="Submissions S."/>
        </authorList>
    </citation>
    <scope>NUCLEOTIDE SEQUENCE [LARGE SCALE GENOMIC DNA]</scope>
    <source>
        <strain evidence="8">DSM 16858</strain>
    </source>
</reference>
<dbReference type="AlphaFoldDB" id="A0A1I0KPS0"/>
<gene>
    <name evidence="7" type="ORF">SAMN05443639_112114</name>
</gene>
<name>A0A1I0KPS0_9BACT</name>
<dbReference type="EMBL" id="FOIJ01000012">
    <property type="protein sequence ID" value="SEU26550.1"/>
    <property type="molecule type" value="Genomic_DNA"/>
</dbReference>
<sequence>MSAIGFEVSVPQLRCFIAVVGAGSVAEAGRRLGMSAASVSKALTRLEEAAGVRLLHRSTHALSLTEAGEALLEPAREAVRAAEAFEEAAGHARGSGDAGVVHLTGAVGFVRHVLVPMLGELARLHPEIRLDVRATNEVLDLADCGIGLAIRSGSLAGLPGHIHQTRFTCPWVICAAPGYLARRPAPRTVAALDGHDLIGFRNPQSGRLQPWPHRTVDGTSEGTYEPRAAASHASRSTSRPPRSAPR</sequence>
<evidence type="ECO:0000313" key="8">
    <source>
        <dbReference type="Proteomes" id="UP000199181"/>
    </source>
</evidence>
<evidence type="ECO:0000256" key="2">
    <source>
        <dbReference type="ARBA" id="ARBA00023015"/>
    </source>
</evidence>
<dbReference type="GO" id="GO:0003700">
    <property type="term" value="F:DNA-binding transcription factor activity"/>
    <property type="evidence" value="ECO:0007669"/>
    <property type="project" value="InterPro"/>
</dbReference>
<evidence type="ECO:0000256" key="3">
    <source>
        <dbReference type="ARBA" id="ARBA00023125"/>
    </source>
</evidence>
<proteinExistence type="inferred from homology"/>
<dbReference type="PANTHER" id="PTHR30537">
    <property type="entry name" value="HTH-TYPE TRANSCRIPTIONAL REGULATOR"/>
    <property type="match status" value="1"/>
</dbReference>
<evidence type="ECO:0000256" key="1">
    <source>
        <dbReference type="ARBA" id="ARBA00009437"/>
    </source>
</evidence>
<keyword evidence="3" id="KW-0238">DNA-binding</keyword>
<dbReference type="GO" id="GO:0043565">
    <property type="term" value="F:sequence-specific DNA binding"/>
    <property type="evidence" value="ECO:0007669"/>
    <property type="project" value="TreeGrafter"/>
</dbReference>
<dbReference type="Gene3D" id="1.10.10.10">
    <property type="entry name" value="Winged helix-like DNA-binding domain superfamily/Winged helix DNA-binding domain"/>
    <property type="match status" value="1"/>
</dbReference>
<evidence type="ECO:0000256" key="4">
    <source>
        <dbReference type="ARBA" id="ARBA00023163"/>
    </source>
</evidence>
<comment type="similarity">
    <text evidence="1">Belongs to the LysR transcriptional regulatory family.</text>
</comment>
<dbReference type="InterPro" id="IPR000847">
    <property type="entry name" value="LysR_HTH_N"/>
</dbReference>
<keyword evidence="8" id="KW-1185">Reference proteome</keyword>
<evidence type="ECO:0000313" key="7">
    <source>
        <dbReference type="EMBL" id="SEU26550.1"/>
    </source>
</evidence>
<feature type="domain" description="HTH lysR-type" evidence="6">
    <location>
        <begin position="8"/>
        <end position="65"/>
    </location>
</feature>
<dbReference type="InterPro" id="IPR036390">
    <property type="entry name" value="WH_DNA-bd_sf"/>
</dbReference>
<dbReference type="PROSITE" id="PS50931">
    <property type="entry name" value="HTH_LYSR"/>
    <property type="match status" value="1"/>
</dbReference>
<dbReference type="SUPFAM" id="SSF53850">
    <property type="entry name" value="Periplasmic binding protein-like II"/>
    <property type="match status" value="1"/>
</dbReference>
<dbReference type="GO" id="GO:0006351">
    <property type="term" value="P:DNA-templated transcription"/>
    <property type="evidence" value="ECO:0007669"/>
    <property type="project" value="TreeGrafter"/>
</dbReference>